<sequence length="105" mass="11729">MCSVSRSTTLISSHLPTHIGLRTVRTLPDARFTHARFGNPPTEGRRWEKRNSCALAPRSCRGLRHGTPALCGGQPSLLRTLKKQDFLPWNTGLVSLSFFRSRGQD</sequence>
<gene>
    <name evidence="1" type="ORF">AVEN_182611_1</name>
</gene>
<reference evidence="1 2" key="1">
    <citation type="journal article" date="2019" name="Sci. Rep.">
        <title>Orb-weaving spider Araneus ventricosus genome elucidates the spidroin gene catalogue.</title>
        <authorList>
            <person name="Kono N."/>
            <person name="Nakamura H."/>
            <person name="Ohtoshi R."/>
            <person name="Moran D.A.P."/>
            <person name="Shinohara A."/>
            <person name="Yoshida Y."/>
            <person name="Fujiwara M."/>
            <person name="Mori M."/>
            <person name="Tomita M."/>
            <person name="Arakawa K."/>
        </authorList>
    </citation>
    <scope>NUCLEOTIDE SEQUENCE [LARGE SCALE GENOMIC DNA]</scope>
</reference>
<protein>
    <submittedName>
        <fullName evidence="1">Uncharacterized protein</fullName>
    </submittedName>
</protein>
<name>A0A4Y2INB6_ARAVE</name>
<dbReference type="Proteomes" id="UP000499080">
    <property type="component" value="Unassembled WGS sequence"/>
</dbReference>
<comment type="caution">
    <text evidence="1">The sequence shown here is derived from an EMBL/GenBank/DDBJ whole genome shotgun (WGS) entry which is preliminary data.</text>
</comment>
<accession>A0A4Y2INB6</accession>
<dbReference type="AlphaFoldDB" id="A0A4Y2INB6"/>
<organism evidence="1 2">
    <name type="scientific">Araneus ventricosus</name>
    <name type="common">Orbweaver spider</name>
    <name type="synonym">Epeira ventricosa</name>
    <dbReference type="NCBI Taxonomy" id="182803"/>
    <lineage>
        <taxon>Eukaryota</taxon>
        <taxon>Metazoa</taxon>
        <taxon>Ecdysozoa</taxon>
        <taxon>Arthropoda</taxon>
        <taxon>Chelicerata</taxon>
        <taxon>Arachnida</taxon>
        <taxon>Araneae</taxon>
        <taxon>Araneomorphae</taxon>
        <taxon>Entelegynae</taxon>
        <taxon>Araneoidea</taxon>
        <taxon>Araneidae</taxon>
        <taxon>Araneus</taxon>
    </lineage>
</organism>
<proteinExistence type="predicted"/>
<keyword evidence="2" id="KW-1185">Reference proteome</keyword>
<evidence type="ECO:0000313" key="1">
    <source>
        <dbReference type="EMBL" id="GBM78592.1"/>
    </source>
</evidence>
<dbReference type="EMBL" id="BGPR01107135">
    <property type="protein sequence ID" value="GBM78592.1"/>
    <property type="molecule type" value="Genomic_DNA"/>
</dbReference>
<evidence type="ECO:0000313" key="2">
    <source>
        <dbReference type="Proteomes" id="UP000499080"/>
    </source>
</evidence>